<protein>
    <submittedName>
        <fullName evidence="1">Uncharacterized protein</fullName>
    </submittedName>
</protein>
<accession>A0AAF1BCU0</accession>
<dbReference type="Proteomes" id="UP000077755">
    <property type="component" value="Chromosome 8"/>
</dbReference>
<organism evidence="1 2">
    <name type="scientific">Daucus carota subsp. sativus</name>
    <name type="common">Carrot</name>
    <dbReference type="NCBI Taxonomy" id="79200"/>
    <lineage>
        <taxon>Eukaryota</taxon>
        <taxon>Viridiplantae</taxon>
        <taxon>Streptophyta</taxon>
        <taxon>Embryophyta</taxon>
        <taxon>Tracheophyta</taxon>
        <taxon>Spermatophyta</taxon>
        <taxon>Magnoliopsida</taxon>
        <taxon>eudicotyledons</taxon>
        <taxon>Gunneridae</taxon>
        <taxon>Pentapetalae</taxon>
        <taxon>asterids</taxon>
        <taxon>campanulids</taxon>
        <taxon>Apiales</taxon>
        <taxon>Apiaceae</taxon>
        <taxon>Apioideae</taxon>
        <taxon>Scandiceae</taxon>
        <taxon>Daucinae</taxon>
        <taxon>Daucus</taxon>
        <taxon>Daucus sect. Daucus</taxon>
    </lineage>
</organism>
<reference evidence="1" key="1">
    <citation type="journal article" date="2016" name="Nat. Genet.">
        <title>A high-quality carrot genome assembly provides new insights into carotenoid accumulation and asterid genome evolution.</title>
        <authorList>
            <person name="Iorizzo M."/>
            <person name="Ellison S."/>
            <person name="Senalik D."/>
            <person name="Zeng P."/>
            <person name="Satapoomin P."/>
            <person name="Huang J."/>
            <person name="Bowman M."/>
            <person name="Iovene M."/>
            <person name="Sanseverino W."/>
            <person name="Cavagnaro P."/>
            <person name="Yildiz M."/>
            <person name="Macko-Podgorni A."/>
            <person name="Moranska E."/>
            <person name="Grzebelus E."/>
            <person name="Grzebelus D."/>
            <person name="Ashrafi H."/>
            <person name="Zheng Z."/>
            <person name="Cheng S."/>
            <person name="Spooner D."/>
            <person name="Van Deynze A."/>
            <person name="Simon P."/>
        </authorList>
    </citation>
    <scope>NUCLEOTIDE SEQUENCE</scope>
    <source>
        <tissue evidence="1">Leaf</tissue>
    </source>
</reference>
<gene>
    <name evidence="1" type="ORF">DCAR_0831885</name>
</gene>
<name>A0AAF1BCU0_DAUCS</name>
<sequence>MCDLIVVSVACCTENNLVDLSLFSVHSCIITPNEPPNQLLLLLSSFNTPISQRRAVL</sequence>
<keyword evidence="2" id="KW-1185">Reference proteome</keyword>
<reference evidence="1" key="2">
    <citation type="submission" date="2022-03" db="EMBL/GenBank/DDBJ databases">
        <title>Draft title - Genomic analysis of global carrot germplasm unveils the trajectory of domestication and the origin of high carotenoid orange carrot.</title>
        <authorList>
            <person name="Iorizzo M."/>
            <person name="Ellison S."/>
            <person name="Senalik D."/>
            <person name="Macko-Podgorni A."/>
            <person name="Grzebelus D."/>
            <person name="Bostan H."/>
            <person name="Rolling W."/>
            <person name="Curaba J."/>
            <person name="Simon P."/>
        </authorList>
    </citation>
    <scope>NUCLEOTIDE SEQUENCE</scope>
    <source>
        <tissue evidence="1">Leaf</tissue>
    </source>
</reference>
<proteinExistence type="predicted"/>
<evidence type="ECO:0000313" key="2">
    <source>
        <dbReference type="Proteomes" id="UP000077755"/>
    </source>
</evidence>
<dbReference type="AlphaFoldDB" id="A0AAF1BCU0"/>
<dbReference type="EMBL" id="CP093350">
    <property type="protein sequence ID" value="WOH12382.1"/>
    <property type="molecule type" value="Genomic_DNA"/>
</dbReference>
<evidence type="ECO:0000313" key="1">
    <source>
        <dbReference type="EMBL" id="WOH12382.1"/>
    </source>
</evidence>